<dbReference type="EMBL" id="CAAALY010088319">
    <property type="protein sequence ID" value="VEL27589.1"/>
    <property type="molecule type" value="Genomic_DNA"/>
</dbReference>
<proteinExistence type="predicted"/>
<accession>A0A448X462</accession>
<keyword evidence="3" id="KW-1185">Reference proteome</keyword>
<dbReference type="AlphaFoldDB" id="A0A448X462"/>
<gene>
    <name evidence="2" type="ORF">PXEA_LOCUS21029</name>
</gene>
<evidence type="ECO:0000313" key="3">
    <source>
        <dbReference type="Proteomes" id="UP000784294"/>
    </source>
</evidence>
<feature type="compositionally biased region" description="Low complexity" evidence="1">
    <location>
        <begin position="269"/>
        <end position="288"/>
    </location>
</feature>
<protein>
    <submittedName>
        <fullName evidence="2">Uncharacterized protein</fullName>
    </submittedName>
</protein>
<evidence type="ECO:0000313" key="2">
    <source>
        <dbReference type="EMBL" id="VEL27589.1"/>
    </source>
</evidence>
<name>A0A448X462_9PLAT</name>
<dbReference type="Proteomes" id="UP000784294">
    <property type="component" value="Unassembled WGS sequence"/>
</dbReference>
<feature type="compositionally biased region" description="Low complexity" evidence="1">
    <location>
        <begin position="94"/>
        <end position="107"/>
    </location>
</feature>
<feature type="region of interest" description="Disordered" evidence="1">
    <location>
        <begin position="260"/>
        <end position="288"/>
    </location>
</feature>
<feature type="compositionally biased region" description="Low complexity" evidence="1">
    <location>
        <begin position="73"/>
        <end position="84"/>
    </location>
</feature>
<feature type="region of interest" description="Disordered" evidence="1">
    <location>
        <begin position="73"/>
        <end position="107"/>
    </location>
</feature>
<evidence type="ECO:0000256" key="1">
    <source>
        <dbReference type="SAM" id="MobiDB-lite"/>
    </source>
</evidence>
<comment type="caution">
    <text evidence="2">The sequence shown here is derived from an EMBL/GenBank/DDBJ whole genome shotgun (WGS) entry which is preliminary data.</text>
</comment>
<organism evidence="2 3">
    <name type="scientific">Protopolystoma xenopodis</name>
    <dbReference type="NCBI Taxonomy" id="117903"/>
    <lineage>
        <taxon>Eukaryota</taxon>
        <taxon>Metazoa</taxon>
        <taxon>Spiralia</taxon>
        <taxon>Lophotrochozoa</taxon>
        <taxon>Platyhelminthes</taxon>
        <taxon>Monogenea</taxon>
        <taxon>Polyopisthocotylea</taxon>
        <taxon>Polystomatidea</taxon>
        <taxon>Polystomatidae</taxon>
        <taxon>Protopolystoma</taxon>
    </lineage>
</organism>
<reference evidence="2" key="1">
    <citation type="submission" date="2018-11" db="EMBL/GenBank/DDBJ databases">
        <authorList>
            <consortium name="Pathogen Informatics"/>
        </authorList>
    </citation>
    <scope>NUCLEOTIDE SEQUENCE</scope>
</reference>
<sequence length="388" mass="40537">MIITSSANTSTGAGFTSVSSNTVPGACISLSGLPCASGQSSAPMTAVSLAPAQPHTHHIHHPHAHLHHFPGHQQTLSASSTTASPCGNSSLFHQQNTQLGHPQQQQQQLLIQSVPAGQPSQTAAAIYVTNSTNLGAPATLFAASAPAAGQVSAQAGPAGLASFVTSPPPASVNSAANGAISVSVSMTASTTPSVGLIPASSIPASSVTTTSATGVCMTGSQTIGVRSSHQVLQSPQLIRPHPQITPGPVYQQQQRPLQPLVTPGPAGTLSPVSQLQQRQLQPSPGQVQTQYFAHQQQRATVISQYQSQQLAQHSHQQQQQQRIQQIQAQPQVVQYPTLHQHQHSQQQQQQRIILQTPSGQQVIATSTGQQLQQHQLGEQSVSVCIFTA</sequence>